<accession>A0A212RG02</accession>
<sequence>MRGRQEEAPPESDRFEPAPHPRDTFRLFGHVKAEAALLEAFRSGRMPQAFILGGPQGIGKATLAWRLARFLAVHPDPAAPEVAGAATLDVDPDHPVARKISNLAYGDLALLRRGWNDKTKKHFTRIAVEDVRKMLHLFEQAAGGGGWRMALVDSADDLNAASANALLKMIEEPPPRSLFLLVAHQPGRILPTIRSRCRRLMLHPLDGDDLRAAVRAALDASGIKAGDAELASACARAEGAPREALRLLSAADARFDAQVARALSLLPRIDWPLVHGIADAAAGDETAFEALLSAAFGWLGAEVRAKRDLGPRAVAPYAEAWERLERDSREQAIFNLDKRAFTLLTFDLLARAAGGGRP</sequence>
<dbReference type="EMBL" id="FYDG01000004">
    <property type="protein sequence ID" value="SNB71218.1"/>
    <property type="molecule type" value="Genomic_DNA"/>
</dbReference>
<feature type="region of interest" description="Disordered" evidence="1">
    <location>
        <begin position="1"/>
        <end position="22"/>
    </location>
</feature>
<dbReference type="Proteomes" id="UP000198418">
    <property type="component" value="Unassembled WGS sequence"/>
</dbReference>
<dbReference type="SUPFAM" id="SSF52540">
    <property type="entry name" value="P-loop containing nucleoside triphosphate hydrolases"/>
    <property type="match status" value="1"/>
</dbReference>
<dbReference type="NCBIfam" id="NF005677">
    <property type="entry name" value="PRK07471.1"/>
    <property type="match status" value="1"/>
</dbReference>
<dbReference type="PANTHER" id="PTHR11669">
    <property type="entry name" value="REPLICATION FACTOR C / DNA POLYMERASE III GAMMA-TAU SUBUNIT"/>
    <property type="match status" value="1"/>
</dbReference>
<gene>
    <name evidence="2" type="ORF">SAMN06265338_104109</name>
</gene>
<dbReference type="GO" id="GO:0006261">
    <property type="term" value="P:DNA-templated DNA replication"/>
    <property type="evidence" value="ECO:0007669"/>
    <property type="project" value="TreeGrafter"/>
</dbReference>
<protein>
    <submittedName>
        <fullName evidence="2">DNA polymerase III, delta prime subunit</fullName>
    </submittedName>
</protein>
<dbReference type="AlphaFoldDB" id="A0A212RG02"/>
<dbReference type="InterPro" id="IPR027417">
    <property type="entry name" value="P-loop_NTPase"/>
</dbReference>
<dbReference type="GO" id="GO:0009360">
    <property type="term" value="C:DNA polymerase III complex"/>
    <property type="evidence" value="ECO:0007669"/>
    <property type="project" value="TreeGrafter"/>
</dbReference>
<reference evidence="3" key="1">
    <citation type="submission" date="2017-06" db="EMBL/GenBank/DDBJ databases">
        <authorList>
            <person name="Varghese N."/>
            <person name="Submissions S."/>
        </authorList>
    </citation>
    <scope>NUCLEOTIDE SEQUENCE [LARGE SCALE GENOMIC DNA]</scope>
    <source>
        <strain evidence="3">DSM 137</strain>
    </source>
</reference>
<dbReference type="Gene3D" id="3.40.50.300">
    <property type="entry name" value="P-loop containing nucleotide triphosphate hydrolases"/>
    <property type="match status" value="1"/>
</dbReference>
<dbReference type="PANTHER" id="PTHR11669:SF8">
    <property type="entry name" value="DNA POLYMERASE III SUBUNIT DELTA"/>
    <property type="match status" value="1"/>
</dbReference>
<dbReference type="OrthoDB" id="9811073at2"/>
<keyword evidence="3" id="KW-1185">Reference proteome</keyword>
<name>A0A212RG02_RHOAC</name>
<evidence type="ECO:0000313" key="2">
    <source>
        <dbReference type="EMBL" id="SNB71218.1"/>
    </source>
</evidence>
<evidence type="ECO:0000256" key="1">
    <source>
        <dbReference type="SAM" id="MobiDB-lite"/>
    </source>
</evidence>
<dbReference type="Pfam" id="PF13177">
    <property type="entry name" value="DNA_pol3_delta2"/>
    <property type="match status" value="1"/>
</dbReference>
<evidence type="ECO:0000313" key="3">
    <source>
        <dbReference type="Proteomes" id="UP000198418"/>
    </source>
</evidence>
<dbReference type="RefSeq" id="WP_088520573.1">
    <property type="nucleotide sequence ID" value="NZ_FYDG01000004.1"/>
</dbReference>
<organism evidence="2 3">
    <name type="scientific">Rhodoblastus acidophilus</name>
    <name type="common">Rhodopseudomonas acidophila</name>
    <dbReference type="NCBI Taxonomy" id="1074"/>
    <lineage>
        <taxon>Bacteria</taxon>
        <taxon>Pseudomonadati</taxon>
        <taxon>Pseudomonadota</taxon>
        <taxon>Alphaproteobacteria</taxon>
        <taxon>Hyphomicrobiales</taxon>
        <taxon>Rhodoblastaceae</taxon>
        <taxon>Rhodoblastus</taxon>
    </lineage>
</organism>
<proteinExistence type="predicted"/>
<dbReference type="InterPro" id="IPR050238">
    <property type="entry name" value="DNA_Rep/Repair_Clamp_Loader"/>
</dbReference>